<dbReference type="PANTHER" id="PTHR13194:SF19">
    <property type="entry name" value="NAD(P)-BINDING ROSSMANN-FOLD SUPERFAMILY PROTEIN"/>
    <property type="match status" value="1"/>
</dbReference>
<evidence type="ECO:0000256" key="1">
    <source>
        <dbReference type="ARBA" id="ARBA00007884"/>
    </source>
</evidence>
<reference evidence="4" key="1">
    <citation type="submission" date="2019-08" db="EMBL/GenBank/DDBJ databases">
        <title>The genome of the North American firefly Photinus pyralis.</title>
        <authorList>
            <consortium name="Photinus pyralis genome working group"/>
            <person name="Fallon T.R."/>
            <person name="Sander Lower S.E."/>
            <person name="Weng J.-K."/>
        </authorList>
    </citation>
    <scope>NUCLEOTIDE SEQUENCE</scope>
    <source>
        <strain evidence="4">TRF0915ILg1</strain>
        <tissue evidence="4">Whole body</tissue>
    </source>
</reference>
<dbReference type="InterPro" id="IPR013857">
    <property type="entry name" value="NADH-UbQ_OxRdtase-assoc_prot30"/>
</dbReference>
<dbReference type="GO" id="GO:0051082">
    <property type="term" value="F:unfolded protein binding"/>
    <property type="evidence" value="ECO:0007669"/>
    <property type="project" value="TreeGrafter"/>
</dbReference>
<dbReference type="PANTHER" id="PTHR13194">
    <property type="entry name" value="COMPLEX I INTERMEDIATE-ASSOCIATED PROTEIN 30"/>
    <property type="match status" value="1"/>
</dbReference>
<protein>
    <recommendedName>
        <fullName evidence="3">NADH:ubiquinone oxidoreductase intermediate-associated protein 30 domain-containing protein</fullName>
    </recommendedName>
</protein>
<feature type="domain" description="NADH:ubiquinone oxidoreductase intermediate-associated protein 30" evidence="3">
    <location>
        <begin position="27"/>
        <end position="193"/>
    </location>
</feature>
<proteinExistence type="inferred from homology"/>
<evidence type="ECO:0000313" key="4">
    <source>
        <dbReference type="EMBL" id="KAF2897645.1"/>
    </source>
</evidence>
<gene>
    <name evidence="4" type="ORF">ILUMI_08530</name>
</gene>
<dbReference type="EMBL" id="VTPC01003992">
    <property type="protein sequence ID" value="KAF2897645.1"/>
    <property type="molecule type" value="Genomic_DNA"/>
</dbReference>
<feature type="signal peptide" evidence="2">
    <location>
        <begin position="1"/>
        <end position="20"/>
    </location>
</feature>
<sequence length="202" mass="22817">MAKISYIFTFILLQIYLVSGVKQFLIVDFNNNDNVTEWREQSDTLTKSGMSKAALVLLETGLSRRAVFFTLLNAQPNGGGFAGVETDMQLNLSNYNSIALRVRGQGKNKGYKFILKHKSGKNEDRLEYCHLFEVPFGDYTVVKLPLKQFKPYFKNKLVNQTEPLKLNEITSIGLRMYGSDPSSQKKQSGVSSLEMDWIIALG</sequence>
<dbReference type="SUPFAM" id="SSF49785">
    <property type="entry name" value="Galactose-binding domain-like"/>
    <property type="match status" value="1"/>
</dbReference>
<dbReference type="GO" id="GO:0010257">
    <property type="term" value="P:NADH dehydrogenase complex assembly"/>
    <property type="evidence" value="ECO:0007669"/>
    <property type="project" value="TreeGrafter"/>
</dbReference>
<dbReference type="InterPro" id="IPR008979">
    <property type="entry name" value="Galactose-bd-like_sf"/>
</dbReference>
<accession>A0A8K0GAJ7</accession>
<evidence type="ECO:0000259" key="3">
    <source>
        <dbReference type="Pfam" id="PF08547"/>
    </source>
</evidence>
<evidence type="ECO:0000313" key="5">
    <source>
        <dbReference type="Proteomes" id="UP000801492"/>
    </source>
</evidence>
<comment type="caution">
    <text evidence="4">The sequence shown here is derived from an EMBL/GenBank/DDBJ whole genome shotgun (WGS) entry which is preliminary data.</text>
</comment>
<keyword evidence="5" id="KW-1185">Reference proteome</keyword>
<organism evidence="4 5">
    <name type="scientific">Ignelater luminosus</name>
    <name type="common">Cucubano</name>
    <name type="synonym">Pyrophorus luminosus</name>
    <dbReference type="NCBI Taxonomy" id="2038154"/>
    <lineage>
        <taxon>Eukaryota</taxon>
        <taxon>Metazoa</taxon>
        <taxon>Ecdysozoa</taxon>
        <taxon>Arthropoda</taxon>
        <taxon>Hexapoda</taxon>
        <taxon>Insecta</taxon>
        <taxon>Pterygota</taxon>
        <taxon>Neoptera</taxon>
        <taxon>Endopterygota</taxon>
        <taxon>Coleoptera</taxon>
        <taxon>Polyphaga</taxon>
        <taxon>Elateriformia</taxon>
        <taxon>Elateroidea</taxon>
        <taxon>Elateridae</taxon>
        <taxon>Agrypninae</taxon>
        <taxon>Pyrophorini</taxon>
        <taxon>Ignelater</taxon>
    </lineage>
</organism>
<feature type="chain" id="PRO_5035450726" description="NADH:ubiquinone oxidoreductase intermediate-associated protein 30 domain-containing protein" evidence="2">
    <location>
        <begin position="21"/>
        <end position="202"/>
    </location>
</feature>
<name>A0A8K0GAJ7_IGNLU</name>
<evidence type="ECO:0000256" key="2">
    <source>
        <dbReference type="SAM" id="SignalP"/>
    </source>
</evidence>
<dbReference type="AlphaFoldDB" id="A0A8K0GAJ7"/>
<dbReference type="OrthoDB" id="426386at2759"/>
<dbReference type="Pfam" id="PF08547">
    <property type="entry name" value="CIA30"/>
    <property type="match status" value="1"/>
</dbReference>
<dbReference type="Proteomes" id="UP000801492">
    <property type="component" value="Unassembled WGS sequence"/>
</dbReference>
<comment type="similarity">
    <text evidence="1">Belongs to the CIA30 family.</text>
</comment>
<dbReference type="InterPro" id="IPR039131">
    <property type="entry name" value="NDUFAF1"/>
</dbReference>
<keyword evidence="2" id="KW-0732">Signal</keyword>